<gene>
    <name evidence="2" type="ORF">WOLCODRAFT_26949</name>
</gene>
<evidence type="ECO:0000313" key="2">
    <source>
        <dbReference type="EMBL" id="PCH44695.1"/>
    </source>
</evidence>
<proteinExistence type="predicted"/>
<evidence type="ECO:0000256" key="1">
    <source>
        <dbReference type="SAM" id="MobiDB-lite"/>
    </source>
</evidence>
<evidence type="ECO:0000313" key="3">
    <source>
        <dbReference type="Proteomes" id="UP000218811"/>
    </source>
</evidence>
<keyword evidence="3" id="KW-1185">Reference proteome</keyword>
<sequence>MPTVGLASIVSIKTYDSRAPRRTLRISRCARPRHDAKASQPTYLFRRISRPSRSHDGAPPAPPPPPEMESKCLMVAPERASTAPRGHNCSPGTYMPLQASWCC</sequence>
<feature type="region of interest" description="Disordered" evidence="1">
    <location>
        <begin position="31"/>
        <end position="70"/>
    </location>
</feature>
<accession>A0A2H3JT16</accession>
<protein>
    <submittedName>
        <fullName evidence="2">Uncharacterized protein</fullName>
    </submittedName>
</protein>
<organism evidence="2 3">
    <name type="scientific">Wolfiporia cocos (strain MD-104)</name>
    <name type="common">Brown rot fungus</name>
    <dbReference type="NCBI Taxonomy" id="742152"/>
    <lineage>
        <taxon>Eukaryota</taxon>
        <taxon>Fungi</taxon>
        <taxon>Dikarya</taxon>
        <taxon>Basidiomycota</taxon>
        <taxon>Agaricomycotina</taxon>
        <taxon>Agaricomycetes</taxon>
        <taxon>Polyporales</taxon>
        <taxon>Phaeolaceae</taxon>
        <taxon>Wolfiporia</taxon>
    </lineage>
</organism>
<dbReference type="AlphaFoldDB" id="A0A2H3JT16"/>
<name>A0A2H3JT16_WOLCO</name>
<dbReference type="Proteomes" id="UP000218811">
    <property type="component" value="Unassembled WGS sequence"/>
</dbReference>
<reference evidence="2 3" key="1">
    <citation type="journal article" date="2012" name="Science">
        <title>The Paleozoic origin of enzymatic lignin decomposition reconstructed from 31 fungal genomes.</title>
        <authorList>
            <person name="Floudas D."/>
            <person name="Binder M."/>
            <person name="Riley R."/>
            <person name="Barry K."/>
            <person name="Blanchette R.A."/>
            <person name="Henrissat B."/>
            <person name="Martinez A.T."/>
            <person name="Otillar R."/>
            <person name="Spatafora J.W."/>
            <person name="Yadav J.S."/>
            <person name="Aerts A."/>
            <person name="Benoit I."/>
            <person name="Boyd A."/>
            <person name="Carlson A."/>
            <person name="Copeland A."/>
            <person name="Coutinho P.M."/>
            <person name="de Vries R.P."/>
            <person name="Ferreira P."/>
            <person name="Findley K."/>
            <person name="Foster B."/>
            <person name="Gaskell J."/>
            <person name="Glotzer D."/>
            <person name="Gorecki P."/>
            <person name="Heitman J."/>
            <person name="Hesse C."/>
            <person name="Hori C."/>
            <person name="Igarashi K."/>
            <person name="Jurgens J.A."/>
            <person name="Kallen N."/>
            <person name="Kersten P."/>
            <person name="Kohler A."/>
            <person name="Kuees U."/>
            <person name="Kumar T.K.A."/>
            <person name="Kuo A."/>
            <person name="LaButti K."/>
            <person name="Larrondo L.F."/>
            <person name="Lindquist E."/>
            <person name="Ling A."/>
            <person name="Lombard V."/>
            <person name="Lucas S."/>
            <person name="Lundell T."/>
            <person name="Martin R."/>
            <person name="McLaughlin D.J."/>
            <person name="Morgenstern I."/>
            <person name="Morin E."/>
            <person name="Murat C."/>
            <person name="Nagy L.G."/>
            <person name="Nolan M."/>
            <person name="Ohm R.A."/>
            <person name="Patyshakuliyeva A."/>
            <person name="Rokas A."/>
            <person name="Ruiz-Duenas F.J."/>
            <person name="Sabat G."/>
            <person name="Salamov A."/>
            <person name="Samejima M."/>
            <person name="Schmutz J."/>
            <person name="Slot J.C."/>
            <person name="St John F."/>
            <person name="Stenlid J."/>
            <person name="Sun H."/>
            <person name="Sun S."/>
            <person name="Syed K."/>
            <person name="Tsang A."/>
            <person name="Wiebenga A."/>
            <person name="Young D."/>
            <person name="Pisabarro A."/>
            <person name="Eastwood D.C."/>
            <person name="Martin F."/>
            <person name="Cullen D."/>
            <person name="Grigoriev I.V."/>
            <person name="Hibbett D.S."/>
        </authorList>
    </citation>
    <scope>NUCLEOTIDE SEQUENCE [LARGE SCALE GENOMIC DNA]</scope>
    <source>
        <strain evidence="2 3">MD-104</strain>
    </source>
</reference>
<dbReference type="EMBL" id="KB468168">
    <property type="protein sequence ID" value="PCH44695.1"/>
    <property type="molecule type" value="Genomic_DNA"/>
</dbReference>